<proteinExistence type="predicted"/>
<dbReference type="PANTHER" id="PTHR45712:SF22">
    <property type="entry name" value="INSULIN-LIKE GROWTH FACTOR-BINDING PROTEIN COMPLEX ACID LABILE SUBUNIT"/>
    <property type="match status" value="1"/>
</dbReference>
<dbReference type="PRINTS" id="PR00019">
    <property type="entry name" value="LEURICHRPT"/>
</dbReference>
<name>A0A6P4E2S0_DRORH</name>
<keyword evidence="1" id="KW-0433">Leucine-rich repeat</keyword>
<evidence type="ECO:0000256" key="1">
    <source>
        <dbReference type="ARBA" id="ARBA00022614"/>
    </source>
</evidence>
<evidence type="ECO:0000256" key="3">
    <source>
        <dbReference type="SAM" id="SignalP"/>
    </source>
</evidence>
<keyword evidence="2" id="KW-0677">Repeat</keyword>
<dbReference type="Pfam" id="PF13855">
    <property type="entry name" value="LRR_8"/>
    <property type="match status" value="1"/>
</dbReference>
<dbReference type="Gene3D" id="3.80.10.10">
    <property type="entry name" value="Ribonuclease Inhibitor"/>
    <property type="match status" value="1"/>
</dbReference>
<organism evidence="4">
    <name type="scientific">Drosophila rhopaloa</name>
    <name type="common">Fruit fly</name>
    <dbReference type="NCBI Taxonomy" id="1041015"/>
    <lineage>
        <taxon>Eukaryota</taxon>
        <taxon>Metazoa</taxon>
        <taxon>Ecdysozoa</taxon>
        <taxon>Arthropoda</taxon>
        <taxon>Hexapoda</taxon>
        <taxon>Insecta</taxon>
        <taxon>Pterygota</taxon>
        <taxon>Neoptera</taxon>
        <taxon>Endopterygota</taxon>
        <taxon>Diptera</taxon>
        <taxon>Brachycera</taxon>
        <taxon>Muscomorpha</taxon>
        <taxon>Ephydroidea</taxon>
        <taxon>Drosophilidae</taxon>
        <taxon>Drosophila</taxon>
        <taxon>Sophophora</taxon>
    </lineage>
</organism>
<dbReference type="InterPro" id="IPR032675">
    <property type="entry name" value="LRR_dom_sf"/>
</dbReference>
<dbReference type="GeneID" id="108037443"/>
<evidence type="ECO:0000256" key="2">
    <source>
        <dbReference type="ARBA" id="ARBA00022737"/>
    </source>
</evidence>
<dbReference type="InterPro" id="IPR050333">
    <property type="entry name" value="SLRP"/>
</dbReference>
<keyword evidence="3" id="KW-0732">Signal</keyword>
<accession>A0A6P4E2S0</accession>
<dbReference type="SUPFAM" id="SSF52058">
    <property type="entry name" value="L domain-like"/>
    <property type="match status" value="1"/>
</dbReference>
<dbReference type="RefSeq" id="XP_016969488.2">
    <property type="nucleotide sequence ID" value="XM_017113999.2"/>
</dbReference>
<dbReference type="InterPro" id="IPR001611">
    <property type="entry name" value="Leu-rich_rpt"/>
</dbReference>
<feature type="signal peptide" evidence="3">
    <location>
        <begin position="1"/>
        <end position="17"/>
    </location>
</feature>
<gene>
    <name evidence="4" type="primary">LOC108037443</name>
</gene>
<dbReference type="PANTHER" id="PTHR45712">
    <property type="entry name" value="AGAP008170-PA"/>
    <property type="match status" value="1"/>
</dbReference>
<dbReference type="PROSITE" id="PS51450">
    <property type="entry name" value="LRR"/>
    <property type="match status" value="3"/>
</dbReference>
<evidence type="ECO:0000313" key="4">
    <source>
        <dbReference type="RefSeq" id="XP_016969488.1"/>
    </source>
</evidence>
<dbReference type="OrthoDB" id="2013775at2759"/>
<dbReference type="InterPro" id="IPR003591">
    <property type="entry name" value="Leu-rich_rpt_typical-subtyp"/>
</dbReference>
<protein>
    <submittedName>
        <fullName evidence="4">Leucine-rich repeat-containing protein 15-like</fullName>
    </submittedName>
</protein>
<feature type="chain" id="PRO_5027624838" evidence="3">
    <location>
        <begin position="18"/>
        <end position="450"/>
    </location>
</feature>
<reference evidence="4" key="1">
    <citation type="submission" date="2025-08" db="UniProtKB">
        <authorList>
            <consortium name="RefSeq"/>
        </authorList>
    </citation>
    <scope>IDENTIFICATION</scope>
</reference>
<sequence>MGYFLYIILLPVVIVLGNIDSELPCYGHNCTSTNITKGSDPRNIRLYSCDNLGILKRSPNLKSVMIDNCNSDNIDMANFGSLRTLIYLVLQHGNLPKLNDEQFSKMPGLKTLELRNNSIVRISAGAFKGIPEVWKLELQHNEIVSLPTSVFHPLPQLTDLDLSGNKIATLQREIFDKNPHLLWLSLEDNPLTNVLSISLKHLVQLNLINCSPLKELHLQTASSVRLRDSRISRLDIVGGAEGLFLQKNRLENIQIGDKMAVTILDLSDNMLLTWDLQNILVGMWRLLFLNLSCNLIRELPVPKRDNSSEEFLLPSLQSLNLSFNMLEYLHGDSPLISPELTNLDLSHNNIYIIEPHIFRMVKNLEILHIEWNSIRDFGYDRFYNQHRGLREVAFYANDFNNKTYRIITNFFRNAGVNVIEKIYYSRYSRKYEQSPKKEDSKEVSLPFRGM</sequence>
<dbReference type="Pfam" id="PF00560">
    <property type="entry name" value="LRR_1"/>
    <property type="match status" value="1"/>
</dbReference>
<dbReference type="AlphaFoldDB" id="A0A6P4E2S0"/>
<dbReference type="SMART" id="SM00369">
    <property type="entry name" value="LRR_TYP"/>
    <property type="match status" value="6"/>
</dbReference>
<dbReference type="RefSeq" id="XP_016969488.1">
    <property type="nucleotide sequence ID" value="XM_017113999.1"/>
</dbReference>